<dbReference type="PIRSF" id="PIRSF016838">
    <property type="entry name" value="PafC"/>
    <property type="match status" value="1"/>
</dbReference>
<dbReference type="InterPro" id="IPR051534">
    <property type="entry name" value="CBASS_pafABC_assoc_protein"/>
</dbReference>
<dbReference type="InterPro" id="IPR036388">
    <property type="entry name" value="WH-like_DNA-bd_sf"/>
</dbReference>
<reference evidence="4" key="1">
    <citation type="submission" date="2021-10" db="EMBL/GenBank/DDBJ databases">
        <title>Anaerobic single-cell dispensing facilitates the cultivation of human gut bacteria.</title>
        <authorList>
            <person name="Afrizal A."/>
        </authorList>
    </citation>
    <scope>NUCLEOTIDE SEQUENCE</scope>
    <source>
        <strain evidence="4">CLA-AA-H250</strain>
    </source>
</reference>
<dbReference type="InterPro" id="IPR036390">
    <property type="entry name" value="WH_DNA-bd_sf"/>
</dbReference>
<feature type="domain" description="HTH deoR-type" evidence="3">
    <location>
        <begin position="2"/>
        <end position="57"/>
    </location>
</feature>
<gene>
    <name evidence="4" type="ORF">LKD31_07505</name>
</gene>
<dbReference type="PANTHER" id="PTHR34580:SF1">
    <property type="entry name" value="PROTEIN PAFC"/>
    <property type="match status" value="1"/>
</dbReference>
<dbReference type="PROSITE" id="PS52050">
    <property type="entry name" value="WYL"/>
    <property type="match status" value="1"/>
</dbReference>
<sequence>MKTDRLIGIITTIQQKGTVTAPYLAEKFGVSRRTINRDIEDICKAGIPLLTKQGAGGGISIMEGFSLDAAVLTRQELSAVLTGLRSLDSVSKAPASDLLAAKLGADTDIPRDMEIDLASFYKNDLAEKIETIRRAVKETRRIVFHYYYAKGEADKLVEPYRVVFRWGDWYVFGFCPAREDFRLYKLRRLWNLNVTDEFFTPREVPPEKEPNRSRTESMTDDYIVTAVYEPAVKYRLVEEYGPASFITREDGKLYTEWGFSTPEDALRWLLSFGVDVQVTAPPEMVKKMRSAIKKMKKRYKT</sequence>
<dbReference type="Pfam" id="PF25583">
    <property type="entry name" value="WCX"/>
    <property type="match status" value="1"/>
</dbReference>
<keyword evidence="1" id="KW-0805">Transcription regulation</keyword>
<dbReference type="PANTHER" id="PTHR34580">
    <property type="match status" value="1"/>
</dbReference>
<proteinExistence type="predicted"/>
<dbReference type="InterPro" id="IPR057727">
    <property type="entry name" value="WCX_dom"/>
</dbReference>
<protein>
    <submittedName>
        <fullName evidence="4">YafY family transcriptional regulator</fullName>
    </submittedName>
</protein>
<dbReference type="InterPro" id="IPR026881">
    <property type="entry name" value="WYL_dom"/>
</dbReference>
<dbReference type="AlphaFoldDB" id="A0AAE3DFU7"/>
<dbReference type="RefSeq" id="WP_308449221.1">
    <property type="nucleotide sequence ID" value="NZ_JAJEQC010000006.1"/>
</dbReference>
<dbReference type="PROSITE" id="PS51000">
    <property type="entry name" value="HTH_DEOR_2"/>
    <property type="match status" value="1"/>
</dbReference>
<dbReference type="InterPro" id="IPR028349">
    <property type="entry name" value="PafC-like"/>
</dbReference>
<organism evidence="4 5">
    <name type="scientific">Hominenteromicrobium mulieris</name>
    <dbReference type="NCBI Taxonomy" id="2885357"/>
    <lineage>
        <taxon>Bacteria</taxon>
        <taxon>Bacillati</taxon>
        <taxon>Bacillota</taxon>
        <taxon>Clostridia</taxon>
        <taxon>Eubacteriales</taxon>
        <taxon>Oscillospiraceae</taxon>
        <taxon>Hominenteromicrobium</taxon>
    </lineage>
</organism>
<dbReference type="Pfam" id="PF08279">
    <property type="entry name" value="HTH_11"/>
    <property type="match status" value="1"/>
</dbReference>
<dbReference type="SUPFAM" id="SSF46785">
    <property type="entry name" value="Winged helix' DNA-binding domain"/>
    <property type="match status" value="1"/>
</dbReference>
<keyword evidence="5" id="KW-1185">Reference proteome</keyword>
<keyword evidence="2" id="KW-0804">Transcription</keyword>
<comment type="caution">
    <text evidence="4">The sequence shown here is derived from an EMBL/GenBank/DDBJ whole genome shotgun (WGS) entry which is preliminary data.</text>
</comment>
<dbReference type="Gene3D" id="1.10.10.10">
    <property type="entry name" value="Winged helix-like DNA-binding domain superfamily/Winged helix DNA-binding domain"/>
    <property type="match status" value="1"/>
</dbReference>
<dbReference type="Proteomes" id="UP001199424">
    <property type="component" value="Unassembled WGS sequence"/>
</dbReference>
<evidence type="ECO:0000256" key="2">
    <source>
        <dbReference type="ARBA" id="ARBA00023163"/>
    </source>
</evidence>
<evidence type="ECO:0000313" key="4">
    <source>
        <dbReference type="EMBL" id="MCC2136861.1"/>
    </source>
</evidence>
<accession>A0AAE3DFU7</accession>
<evidence type="ECO:0000313" key="5">
    <source>
        <dbReference type="Proteomes" id="UP001199424"/>
    </source>
</evidence>
<dbReference type="InterPro" id="IPR013196">
    <property type="entry name" value="HTH_11"/>
</dbReference>
<dbReference type="GO" id="GO:0003700">
    <property type="term" value="F:DNA-binding transcription factor activity"/>
    <property type="evidence" value="ECO:0007669"/>
    <property type="project" value="InterPro"/>
</dbReference>
<dbReference type="EMBL" id="JAJEQC010000006">
    <property type="protein sequence ID" value="MCC2136861.1"/>
    <property type="molecule type" value="Genomic_DNA"/>
</dbReference>
<evidence type="ECO:0000256" key="1">
    <source>
        <dbReference type="ARBA" id="ARBA00023015"/>
    </source>
</evidence>
<evidence type="ECO:0000259" key="3">
    <source>
        <dbReference type="PROSITE" id="PS51000"/>
    </source>
</evidence>
<dbReference type="InterPro" id="IPR001034">
    <property type="entry name" value="DeoR_HTH"/>
</dbReference>
<name>A0AAE3DFU7_9FIRM</name>
<dbReference type="Pfam" id="PF13280">
    <property type="entry name" value="WYL"/>
    <property type="match status" value="1"/>
</dbReference>